<accession>A0A023FDZ2</accession>
<evidence type="ECO:0000256" key="1">
    <source>
        <dbReference type="SAM" id="MobiDB-lite"/>
    </source>
</evidence>
<feature type="signal peptide" evidence="2">
    <location>
        <begin position="1"/>
        <end position="20"/>
    </location>
</feature>
<sequence length="119" mass="12776">MLRVCVSLILLLVGVATVIGETSSPSPPNPPSPPSITFTEEPSRFRVRGFSSAHGSHLNLGVRGEYDIARSEDGKRLTAYGEASQGIGHVPGHWYADRPQGEVGVQVHIPLNVPPKKKD</sequence>
<feature type="compositionally biased region" description="Pro residues" evidence="1">
    <location>
        <begin position="25"/>
        <end position="34"/>
    </location>
</feature>
<dbReference type="EMBL" id="GBBK01005484">
    <property type="protein sequence ID" value="JAC18998.1"/>
    <property type="molecule type" value="mRNA"/>
</dbReference>
<organism evidence="3">
    <name type="scientific">Amblyomma cajennense</name>
    <name type="common">Cayenne tick</name>
    <name type="synonym">Acarus cajennensis</name>
    <dbReference type="NCBI Taxonomy" id="34607"/>
    <lineage>
        <taxon>Eukaryota</taxon>
        <taxon>Metazoa</taxon>
        <taxon>Ecdysozoa</taxon>
        <taxon>Arthropoda</taxon>
        <taxon>Chelicerata</taxon>
        <taxon>Arachnida</taxon>
        <taxon>Acari</taxon>
        <taxon>Parasitiformes</taxon>
        <taxon>Ixodida</taxon>
        <taxon>Ixodoidea</taxon>
        <taxon>Ixodidae</taxon>
        <taxon>Amblyomminae</taxon>
        <taxon>Amblyomma</taxon>
    </lineage>
</organism>
<keyword evidence="2" id="KW-0732">Signal</keyword>
<evidence type="ECO:0000313" key="3">
    <source>
        <dbReference type="EMBL" id="JAC18998.1"/>
    </source>
</evidence>
<feature type="chain" id="PRO_5001519752" evidence="2">
    <location>
        <begin position="21"/>
        <end position="119"/>
    </location>
</feature>
<evidence type="ECO:0000256" key="2">
    <source>
        <dbReference type="SAM" id="SignalP"/>
    </source>
</evidence>
<reference evidence="3" key="1">
    <citation type="submission" date="2014-03" db="EMBL/GenBank/DDBJ databases">
        <title>The sialotranscriptome of Amblyomma triste, Amblyomma parvum and Amblyomma cajennense ticks, uncovered by 454-based RNA-seq.</title>
        <authorList>
            <person name="Garcia G.R."/>
            <person name="Gardinassi L.G."/>
            <person name="Ribeiro J.M."/>
            <person name="Anatriello E."/>
            <person name="Ferreira B.R."/>
            <person name="Moreira H.N."/>
            <person name="Mafra C."/>
            <person name="Olegario M.M."/>
            <person name="Szabo P.J."/>
            <person name="Miranda-Santos I.K."/>
            <person name="Maruyama S.R."/>
        </authorList>
    </citation>
    <scope>NUCLEOTIDE SEQUENCE</scope>
    <source>
        <strain evidence="3">Uberlandia</strain>
        <tissue evidence="3">Salivary glands</tissue>
    </source>
</reference>
<feature type="region of interest" description="Disordered" evidence="1">
    <location>
        <begin position="20"/>
        <end position="39"/>
    </location>
</feature>
<name>A0A023FDZ2_AMBCJ</name>
<protein>
    <submittedName>
        <fullName evidence="3">Putative secreted salivary gland peptide ixodes scapularis secreted salivary gland peptide</fullName>
    </submittedName>
</protein>
<dbReference type="AlphaFoldDB" id="A0A023FDZ2"/>
<proteinExistence type="evidence at transcript level"/>